<evidence type="ECO:0000259" key="1">
    <source>
        <dbReference type="Pfam" id="PF00561"/>
    </source>
</evidence>
<name>A0A0A2H4D8_9FLAO</name>
<dbReference type="PRINTS" id="PR00111">
    <property type="entry name" value="ABHYDROLASE"/>
</dbReference>
<proteinExistence type="predicted"/>
<accession>A0A0A2H4D8</accession>
<dbReference type="RefSeq" id="WP_035327629.1">
    <property type="nucleotide sequence ID" value="NZ_CP015125.1"/>
</dbReference>
<gene>
    <name evidence="2" type="ORF">NV36_12190</name>
</gene>
<dbReference type="PATRIC" id="fig|1300343.5.peg.1328"/>
<dbReference type="Proteomes" id="UP000030140">
    <property type="component" value="Unassembled WGS sequence"/>
</dbReference>
<dbReference type="PANTHER" id="PTHR46438">
    <property type="entry name" value="ALPHA/BETA-HYDROLASES SUPERFAMILY PROTEIN"/>
    <property type="match status" value="1"/>
</dbReference>
<dbReference type="KEGG" id="ddo:I597_1316"/>
<dbReference type="Pfam" id="PF00561">
    <property type="entry name" value="Abhydrolase_1"/>
    <property type="match status" value="2"/>
</dbReference>
<dbReference type="InterPro" id="IPR029058">
    <property type="entry name" value="AB_hydrolase_fold"/>
</dbReference>
<dbReference type="EMBL" id="JSAQ01000001">
    <property type="protein sequence ID" value="KGO07520.1"/>
    <property type="molecule type" value="Genomic_DNA"/>
</dbReference>
<feature type="domain" description="AB hydrolase-1" evidence="1">
    <location>
        <begin position="21"/>
        <end position="137"/>
    </location>
</feature>
<evidence type="ECO:0000313" key="3">
    <source>
        <dbReference type="Proteomes" id="UP000030140"/>
    </source>
</evidence>
<dbReference type="SUPFAM" id="SSF53474">
    <property type="entry name" value="alpha/beta-Hydrolases"/>
    <property type="match status" value="1"/>
</dbReference>
<sequence length="254" mass="28487">MTHDLITEGDFTYLEKGEGTPIIILHGLMGGLSNFDEVTSHFSENGYKVVIPELPVYTMPLLKTGVKSFASYLNDFIKMKGYKEVILLGNSMGGHVGLYHTKMAPETVKALVITGSSGLYESAMGESYPKRGDYEYIKQKAQGVFYNPDCATKEIVDEVYDTVNDRNKLLKTLAIAKSAIRHNMAQDLPEMKTPTCIIWGKQDGVTPPEVAEDFNKLLPDSDLFWIDECGHAAMMEKPKEFNDILLKWLKERGF</sequence>
<keyword evidence="3" id="KW-1185">Reference proteome</keyword>
<comment type="caution">
    <text evidence="2">The sequence shown here is derived from an EMBL/GenBank/DDBJ whole genome shotgun (WGS) entry which is preliminary data.</text>
</comment>
<dbReference type="AlphaFoldDB" id="A0A0A2H4D8"/>
<dbReference type="InterPro" id="IPR000073">
    <property type="entry name" value="AB_hydrolase_1"/>
</dbReference>
<dbReference type="OrthoDB" id="9801162at2"/>
<dbReference type="PANTHER" id="PTHR46438:SF11">
    <property type="entry name" value="LIPASE-RELATED"/>
    <property type="match status" value="1"/>
</dbReference>
<reference evidence="2 3" key="1">
    <citation type="submission" date="2014-10" db="EMBL/GenBank/DDBJ databases">
        <title>Draft genome sequence of the proteorhodopsin-containing marine bacterium Dokdonia donghaensis.</title>
        <authorList>
            <person name="Gomez-Consarnau L."/>
            <person name="Gonzalez J.M."/>
            <person name="Riedel T."/>
            <person name="Jaenicke S."/>
            <person name="Wagner-Doebler I."/>
            <person name="Fuhrman J.A."/>
        </authorList>
    </citation>
    <scope>NUCLEOTIDE SEQUENCE [LARGE SCALE GENOMIC DNA]</scope>
    <source>
        <strain evidence="2 3">DSW-1</strain>
    </source>
</reference>
<dbReference type="Gene3D" id="3.40.50.1820">
    <property type="entry name" value="alpha/beta hydrolase"/>
    <property type="match status" value="1"/>
</dbReference>
<evidence type="ECO:0000313" key="2">
    <source>
        <dbReference type="EMBL" id="KGO07520.1"/>
    </source>
</evidence>
<organism evidence="2 3">
    <name type="scientific">Dokdonia donghaensis DSW-1</name>
    <dbReference type="NCBI Taxonomy" id="1300343"/>
    <lineage>
        <taxon>Bacteria</taxon>
        <taxon>Pseudomonadati</taxon>
        <taxon>Bacteroidota</taxon>
        <taxon>Flavobacteriia</taxon>
        <taxon>Flavobacteriales</taxon>
        <taxon>Flavobacteriaceae</taxon>
        <taxon>Dokdonia</taxon>
    </lineage>
</organism>
<feature type="domain" description="AB hydrolase-1" evidence="1">
    <location>
        <begin position="165"/>
        <end position="238"/>
    </location>
</feature>
<dbReference type="GO" id="GO:0016787">
    <property type="term" value="F:hydrolase activity"/>
    <property type="evidence" value="ECO:0007669"/>
    <property type="project" value="UniProtKB-KW"/>
</dbReference>
<keyword evidence="2" id="KW-0378">Hydrolase</keyword>
<protein>
    <submittedName>
        <fullName evidence="2">Alpha/beta hydrolase</fullName>
    </submittedName>
</protein>